<evidence type="ECO:0000256" key="3">
    <source>
        <dbReference type="PROSITE-ProRule" id="PRU00023"/>
    </source>
</evidence>
<organism evidence="4 5">
    <name type="scientific">Friedmanniomyces endolithicus</name>
    <dbReference type="NCBI Taxonomy" id="329885"/>
    <lineage>
        <taxon>Eukaryota</taxon>
        <taxon>Fungi</taxon>
        <taxon>Dikarya</taxon>
        <taxon>Ascomycota</taxon>
        <taxon>Pezizomycotina</taxon>
        <taxon>Dothideomycetes</taxon>
        <taxon>Dothideomycetidae</taxon>
        <taxon>Mycosphaerellales</taxon>
        <taxon>Teratosphaeriaceae</taxon>
        <taxon>Friedmanniomyces</taxon>
    </lineage>
</organism>
<evidence type="ECO:0000313" key="5">
    <source>
        <dbReference type="Proteomes" id="UP000310066"/>
    </source>
</evidence>
<comment type="caution">
    <text evidence="4">The sequence shown here is derived from an EMBL/GenBank/DDBJ whole genome shotgun (WGS) entry which is preliminary data.</text>
</comment>
<dbReference type="EMBL" id="NAJP01000117">
    <property type="protein sequence ID" value="TKA28500.1"/>
    <property type="molecule type" value="Genomic_DNA"/>
</dbReference>
<evidence type="ECO:0000313" key="4">
    <source>
        <dbReference type="EMBL" id="TKA28500.1"/>
    </source>
</evidence>
<dbReference type="PANTHER" id="PTHR24171">
    <property type="entry name" value="ANKYRIN REPEAT DOMAIN-CONTAINING PROTEIN 39-RELATED"/>
    <property type="match status" value="1"/>
</dbReference>
<dbReference type="PROSITE" id="PS50088">
    <property type="entry name" value="ANK_REPEAT"/>
    <property type="match status" value="1"/>
</dbReference>
<dbReference type="OrthoDB" id="1722345at2759"/>
<dbReference type="Proteomes" id="UP000310066">
    <property type="component" value="Unassembled WGS sequence"/>
</dbReference>
<evidence type="ECO:0000256" key="2">
    <source>
        <dbReference type="ARBA" id="ARBA00023043"/>
    </source>
</evidence>
<dbReference type="STRING" id="329885.A0A4U0U0T9"/>
<accession>A0A4U0U0T9</accession>
<keyword evidence="2 3" id="KW-0040">ANK repeat</keyword>
<dbReference type="InterPro" id="IPR036770">
    <property type="entry name" value="Ankyrin_rpt-contain_sf"/>
</dbReference>
<dbReference type="Pfam" id="PF00023">
    <property type="entry name" value="Ank"/>
    <property type="match status" value="1"/>
</dbReference>
<dbReference type="SMART" id="SM00248">
    <property type="entry name" value="ANK"/>
    <property type="match status" value="3"/>
</dbReference>
<dbReference type="SUPFAM" id="SSF48403">
    <property type="entry name" value="Ankyrin repeat"/>
    <property type="match status" value="1"/>
</dbReference>
<protein>
    <submittedName>
        <fullName evidence="4">Uncharacterized protein</fullName>
    </submittedName>
</protein>
<keyword evidence="1" id="KW-0677">Repeat</keyword>
<dbReference type="PROSITE" id="PS50297">
    <property type="entry name" value="ANK_REP_REGION"/>
    <property type="match status" value="1"/>
</dbReference>
<name>A0A4U0U0T9_9PEZI</name>
<feature type="repeat" description="ANK" evidence="3">
    <location>
        <begin position="244"/>
        <end position="273"/>
    </location>
</feature>
<dbReference type="AlphaFoldDB" id="A0A4U0U0T9"/>
<dbReference type="Gene3D" id="1.25.40.20">
    <property type="entry name" value="Ankyrin repeat-containing domain"/>
    <property type="match status" value="2"/>
</dbReference>
<reference evidence="4 5" key="1">
    <citation type="submission" date="2017-03" db="EMBL/GenBank/DDBJ databases">
        <title>Genomes of endolithic fungi from Antarctica.</title>
        <authorList>
            <person name="Coleine C."/>
            <person name="Masonjones S."/>
            <person name="Stajich J.E."/>
        </authorList>
    </citation>
    <scope>NUCLEOTIDE SEQUENCE [LARGE SCALE GENOMIC DNA]</scope>
    <source>
        <strain evidence="4 5">CCFEE 5311</strain>
    </source>
</reference>
<dbReference type="InterPro" id="IPR002110">
    <property type="entry name" value="Ankyrin_rpt"/>
</dbReference>
<sequence>MLSEAQDVLSALDFSTTDHETYQFASSDIRKHDVDVEQLEVAATAGDLEAVKRTMNKIKRSGDAQSGTLPSGSALMFAVDHGRKDVVDYLLSEGLTVHTTHVKVATINRDTAVLELLFTHGWDINNPIEWCVPPALAFAVEDPALADWYLANGADPNARCLLDITPLSAAVEFADLPTIQRLVDRGGSVTCGQLMHYALRRKSDDRLQVMEFLLQQPSPPPICKLMYQDELWWFESQKFFGLGTPLHDAAASGVLDAVRFLIAMGSDPSIKDSLGKLAIEKARKHGHDLVVLFLRSLPPQSYPSPAAEPHL</sequence>
<proteinExistence type="predicted"/>
<gene>
    <name evidence="4" type="ORF">B0A54_16496</name>
</gene>
<evidence type="ECO:0000256" key="1">
    <source>
        <dbReference type="ARBA" id="ARBA00022737"/>
    </source>
</evidence>